<keyword evidence="3" id="KW-0963">Cytoplasm</keyword>
<dbReference type="InterPro" id="IPR005849">
    <property type="entry name" value="GalP_Utransf_N"/>
</dbReference>
<keyword evidence="5" id="KW-0548">Nucleotidyltransferase</keyword>
<keyword evidence="10" id="KW-1185">Reference proteome</keyword>
<proteinExistence type="predicted"/>
<keyword evidence="6" id="KW-0299">Galactose metabolism</keyword>
<evidence type="ECO:0000256" key="6">
    <source>
        <dbReference type="ARBA" id="ARBA00023144"/>
    </source>
</evidence>
<dbReference type="EMBL" id="NGKB01000009">
    <property type="protein sequence ID" value="RSU13163.1"/>
    <property type="molecule type" value="Genomic_DNA"/>
</dbReference>
<comment type="caution">
    <text evidence="9">The sequence shown here is derived from an EMBL/GenBank/DDBJ whole genome shotgun (WGS) entry which is preliminary data.</text>
</comment>
<dbReference type="PANTHER" id="PTHR39191:SF1">
    <property type="entry name" value="DUF4922 DOMAIN-CONTAINING PROTEIN"/>
    <property type="match status" value="1"/>
</dbReference>
<keyword evidence="4" id="KW-0808">Transferase</keyword>
<organism evidence="9 10">
    <name type="scientific">Vagococcus carniphilus</name>
    <dbReference type="NCBI Taxonomy" id="218144"/>
    <lineage>
        <taxon>Bacteria</taxon>
        <taxon>Bacillati</taxon>
        <taxon>Bacillota</taxon>
        <taxon>Bacilli</taxon>
        <taxon>Lactobacillales</taxon>
        <taxon>Enterococcaceae</taxon>
        <taxon>Vagococcus</taxon>
    </lineage>
</organism>
<evidence type="ECO:0000256" key="2">
    <source>
        <dbReference type="ARBA" id="ARBA00004947"/>
    </source>
</evidence>
<evidence type="ECO:0000256" key="3">
    <source>
        <dbReference type="ARBA" id="ARBA00022490"/>
    </source>
</evidence>
<dbReference type="Proteomes" id="UP000288028">
    <property type="component" value="Unassembled WGS sequence"/>
</dbReference>
<dbReference type="Pfam" id="PF01087">
    <property type="entry name" value="GalP_UDP_transf"/>
    <property type="match status" value="1"/>
</dbReference>
<evidence type="ECO:0000256" key="5">
    <source>
        <dbReference type="ARBA" id="ARBA00022695"/>
    </source>
</evidence>
<gene>
    <name evidence="9" type="ORF">CBF28_09875</name>
</gene>
<dbReference type="OrthoDB" id="2293at2"/>
<accession>A0A430AYM5</accession>
<comment type="pathway">
    <text evidence="2">Carbohydrate metabolism; galactose metabolism.</text>
</comment>
<evidence type="ECO:0000259" key="8">
    <source>
        <dbReference type="Pfam" id="PF01087"/>
    </source>
</evidence>
<dbReference type="GO" id="GO:0005737">
    <property type="term" value="C:cytoplasm"/>
    <property type="evidence" value="ECO:0007669"/>
    <property type="project" value="InterPro"/>
</dbReference>
<dbReference type="PANTHER" id="PTHR39191">
    <property type="entry name" value="GALACTOSE-1-PHOSPHATE URIDYLYLTRANSFERASE"/>
    <property type="match status" value="1"/>
</dbReference>
<evidence type="ECO:0000256" key="7">
    <source>
        <dbReference type="ARBA" id="ARBA00023277"/>
    </source>
</evidence>
<dbReference type="GO" id="GO:0008108">
    <property type="term" value="F:UDP-glucose:hexose-1-phosphate uridylyltransferase activity"/>
    <property type="evidence" value="ECO:0007669"/>
    <property type="project" value="UniProtKB-EC"/>
</dbReference>
<dbReference type="RefSeq" id="WP_126794778.1">
    <property type="nucleotide sequence ID" value="NZ_CP060720.1"/>
</dbReference>
<protein>
    <recommendedName>
        <fullName evidence="8">Galactose-1-phosphate uridyl transferase N-terminal domain-containing protein</fullName>
    </recommendedName>
</protein>
<dbReference type="GeneID" id="95581010"/>
<evidence type="ECO:0000313" key="9">
    <source>
        <dbReference type="EMBL" id="RSU13163.1"/>
    </source>
</evidence>
<reference evidence="9 10" key="1">
    <citation type="submission" date="2017-05" db="EMBL/GenBank/DDBJ databases">
        <title>Vagococcus spp. assemblies.</title>
        <authorList>
            <person name="Gulvik C.A."/>
        </authorList>
    </citation>
    <scope>NUCLEOTIDE SEQUENCE [LARGE SCALE GENOMIC DNA]</scope>
    <source>
        <strain evidence="9 10">SS1714</strain>
    </source>
</reference>
<evidence type="ECO:0000256" key="4">
    <source>
        <dbReference type="ARBA" id="ARBA00022679"/>
    </source>
</evidence>
<keyword evidence="7" id="KW-0119">Carbohydrate metabolism</keyword>
<name>A0A430AYM5_9ENTE</name>
<comment type="catalytic activity">
    <reaction evidence="1">
        <text>alpha-D-galactose 1-phosphate + UDP-alpha-D-glucose = alpha-D-glucose 1-phosphate + UDP-alpha-D-galactose</text>
        <dbReference type="Rhea" id="RHEA:13989"/>
        <dbReference type="ChEBI" id="CHEBI:58336"/>
        <dbReference type="ChEBI" id="CHEBI:58601"/>
        <dbReference type="ChEBI" id="CHEBI:58885"/>
        <dbReference type="ChEBI" id="CHEBI:66914"/>
        <dbReference type="EC" id="2.7.7.12"/>
    </reaction>
</comment>
<evidence type="ECO:0000313" key="10">
    <source>
        <dbReference type="Proteomes" id="UP000288028"/>
    </source>
</evidence>
<dbReference type="GO" id="GO:0006012">
    <property type="term" value="P:galactose metabolic process"/>
    <property type="evidence" value="ECO:0007669"/>
    <property type="project" value="UniProtKB-KW"/>
</dbReference>
<sequence>MIKNKVVHDFISIALQSGGWMELDRLYLENQVIALVGPVNEEEEIEEETQIKSSKELVQELLLVAEKNELIDLKNFEEKAELNAKLMSFLTPPPSVVNALFSQHYDTSEKEATDYFYLMNLTNGYVNEENNQYKSETLDDYSFIIQSKKWQSTSEFTMCPYCFESEGHGKVENTNKRLIRMNLKGESWGFYYHPKPLLREHSIFTPENHQPLVMNRQLQETMLQLVDVYPHYFVSLDPEVIKLSPHGFLYGGDNQMPLALADNNFMFDIPGFVTVEASLVNWPTSVIRLKTTSKKNLMNALEYVTLKWQQYSYPSLDIIAKDEDGKDLHSVLPVFRKEEDAYIVEMILQDASSEFSRSKAYEAIIHEDAYPVDQLGVINLKQDVEINETNLAVITENMAKQSIFRRPQDGQKAFLRFIDTL</sequence>
<dbReference type="AlphaFoldDB" id="A0A430AYM5"/>
<dbReference type="InterPro" id="IPR000766">
    <property type="entry name" value="GalP_uridyl_Trfase_II"/>
</dbReference>
<feature type="domain" description="Galactose-1-phosphate uridyl transferase N-terminal" evidence="8">
    <location>
        <begin position="53"/>
        <end position="135"/>
    </location>
</feature>
<evidence type="ECO:0000256" key="1">
    <source>
        <dbReference type="ARBA" id="ARBA00001107"/>
    </source>
</evidence>